<proteinExistence type="predicted"/>
<protein>
    <submittedName>
        <fullName evidence="2">Uncharacterized protein</fullName>
    </submittedName>
</protein>
<dbReference type="AlphaFoldDB" id="A0A1I5CJ78"/>
<evidence type="ECO:0000313" key="3">
    <source>
        <dbReference type="Proteomes" id="UP000199614"/>
    </source>
</evidence>
<gene>
    <name evidence="2" type="ORF">SAMN05216207_102339</name>
</gene>
<dbReference type="OrthoDB" id="3579816at2"/>
<feature type="region of interest" description="Disordered" evidence="1">
    <location>
        <begin position="133"/>
        <end position="176"/>
    </location>
</feature>
<keyword evidence="3" id="KW-1185">Reference proteome</keyword>
<name>A0A1I5CJ78_PSUAM</name>
<evidence type="ECO:0000256" key="1">
    <source>
        <dbReference type="SAM" id="MobiDB-lite"/>
    </source>
</evidence>
<accession>A0A1I5CJ78</accession>
<dbReference type="EMBL" id="FOUY01000023">
    <property type="protein sequence ID" value="SFN87049.1"/>
    <property type="molecule type" value="Genomic_DNA"/>
</dbReference>
<reference evidence="2 3" key="1">
    <citation type="submission" date="2016-10" db="EMBL/GenBank/DDBJ databases">
        <authorList>
            <person name="de Groot N.N."/>
        </authorList>
    </citation>
    <scope>NUCLEOTIDE SEQUENCE [LARGE SCALE GENOMIC DNA]</scope>
    <source>
        <strain evidence="2 3">CGMCC 4.1877</strain>
    </source>
</reference>
<dbReference type="RefSeq" id="WP_143105459.1">
    <property type="nucleotide sequence ID" value="NZ_FOUY01000023.1"/>
</dbReference>
<evidence type="ECO:0000313" key="2">
    <source>
        <dbReference type="EMBL" id="SFN87049.1"/>
    </source>
</evidence>
<organism evidence="2 3">
    <name type="scientific">Pseudonocardia ammonioxydans</name>
    <dbReference type="NCBI Taxonomy" id="260086"/>
    <lineage>
        <taxon>Bacteria</taxon>
        <taxon>Bacillati</taxon>
        <taxon>Actinomycetota</taxon>
        <taxon>Actinomycetes</taxon>
        <taxon>Pseudonocardiales</taxon>
        <taxon>Pseudonocardiaceae</taxon>
        <taxon>Pseudonocardia</taxon>
    </lineage>
</organism>
<sequence>MTRTTQLRTRRTLRALVPTTLIAALGVATALSLTELPGASVAEAADRIDTATAAPPRLLLVPPPPLPKRIVPDFPLPVPAEEKPERAVVYTCDPTGNAEFGDPDNPNVVTNKSCPEINATEKQDQRQYLEQLESETVGDHREYSCSDPTSADYGTAACGTDADGDGLMDGGPLDAD</sequence>
<dbReference type="Proteomes" id="UP000199614">
    <property type="component" value="Unassembled WGS sequence"/>
</dbReference>